<dbReference type="Proteomes" id="UP000703661">
    <property type="component" value="Unassembled WGS sequence"/>
</dbReference>
<dbReference type="InterPro" id="IPR016812">
    <property type="entry name" value="PPase_methylesterase_euk"/>
</dbReference>
<dbReference type="InterPro" id="IPR000073">
    <property type="entry name" value="AB_hydrolase_1"/>
</dbReference>
<keyword evidence="11" id="KW-1185">Reference proteome</keyword>
<dbReference type="Pfam" id="PF12697">
    <property type="entry name" value="Abhydrolase_6"/>
    <property type="match status" value="1"/>
</dbReference>
<evidence type="ECO:0000256" key="2">
    <source>
        <dbReference type="ARBA" id="ARBA00020672"/>
    </source>
</evidence>
<organism evidence="10 11">
    <name type="scientific">Entomortierella chlamydospora</name>
    <dbReference type="NCBI Taxonomy" id="101097"/>
    <lineage>
        <taxon>Eukaryota</taxon>
        <taxon>Fungi</taxon>
        <taxon>Fungi incertae sedis</taxon>
        <taxon>Mucoromycota</taxon>
        <taxon>Mortierellomycotina</taxon>
        <taxon>Mortierellomycetes</taxon>
        <taxon>Mortierellales</taxon>
        <taxon>Mortierellaceae</taxon>
        <taxon>Entomortierella</taxon>
    </lineage>
</organism>
<comment type="catalytic activity">
    <reaction evidence="5">
        <text>[phosphatase 2A protein]-C-terminal L-leucine methyl ester + H2O = [phosphatase 2A protein]-C-terminal L-leucine + methanol + H(+)</text>
        <dbReference type="Rhea" id="RHEA:48548"/>
        <dbReference type="Rhea" id="RHEA-COMP:12134"/>
        <dbReference type="Rhea" id="RHEA-COMP:12135"/>
        <dbReference type="ChEBI" id="CHEBI:15377"/>
        <dbReference type="ChEBI" id="CHEBI:15378"/>
        <dbReference type="ChEBI" id="CHEBI:17790"/>
        <dbReference type="ChEBI" id="CHEBI:90516"/>
        <dbReference type="ChEBI" id="CHEBI:90517"/>
        <dbReference type="EC" id="3.1.1.89"/>
    </reaction>
</comment>
<feature type="domain" description="AB hydrolase-1" evidence="9">
    <location>
        <begin position="72"/>
        <end position="320"/>
    </location>
</feature>
<protein>
    <recommendedName>
        <fullName evidence="2 6">Protein phosphatase methylesterase 1</fullName>
        <shortName evidence="6">PME-1</shortName>
        <ecNumber evidence="6">3.1.1.-</ecNumber>
    </recommendedName>
</protein>
<dbReference type="InterPro" id="IPR029058">
    <property type="entry name" value="AB_hydrolase_fold"/>
</dbReference>
<comment type="function">
    <text evidence="6">Demethylates proteins that have been reversibly carboxymethylated.</text>
</comment>
<evidence type="ECO:0000256" key="8">
    <source>
        <dbReference type="SAM" id="MobiDB-lite"/>
    </source>
</evidence>
<reference evidence="10" key="1">
    <citation type="journal article" date="2020" name="Fungal Divers.">
        <title>Resolving the Mortierellaceae phylogeny through synthesis of multi-gene phylogenetics and phylogenomics.</title>
        <authorList>
            <person name="Vandepol N."/>
            <person name="Liber J."/>
            <person name="Desiro A."/>
            <person name="Na H."/>
            <person name="Kennedy M."/>
            <person name="Barry K."/>
            <person name="Grigoriev I.V."/>
            <person name="Miller A.N."/>
            <person name="O'Donnell K."/>
            <person name="Stajich J.E."/>
            <person name="Bonito G."/>
        </authorList>
    </citation>
    <scope>NUCLEOTIDE SEQUENCE</scope>
    <source>
        <strain evidence="10">NRRL 2769</strain>
    </source>
</reference>
<feature type="active site" evidence="7">
    <location>
        <position position="181"/>
    </location>
</feature>
<feature type="active site" evidence="7">
    <location>
        <position position="308"/>
    </location>
</feature>
<feature type="active site" evidence="7">
    <location>
        <position position="156"/>
    </location>
</feature>
<dbReference type="Gene3D" id="3.40.50.1820">
    <property type="entry name" value="alpha/beta hydrolase"/>
    <property type="match status" value="1"/>
</dbReference>
<evidence type="ECO:0000256" key="7">
    <source>
        <dbReference type="PIRSR" id="PIRSR022950-1"/>
    </source>
</evidence>
<keyword evidence="4 6" id="KW-0378">Hydrolase</keyword>
<accession>A0A9P6N206</accession>
<dbReference type="EMBL" id="JAAAID010000201">
    <property type="protein sequence ID" value="KAG0020702.1"/>
    <property type="molecule type" value="Genomic_DNA"/>
</dbReference>
<dbReference type="SUPFAM" id="SSF53474">
    <property type="entry name" value="alpha/beta-Hydrolases"/>
    <property type="match status" value="1"/>
</dbReference>
<dbReference type="EC" id="3.1.1.-" evidence="6"/>
<name>A0A9P6N206_9FUNG</name>
<feature type="region of interest" description="Disordered" evidence="8">
    <location>
        <begin position="1"/>
        <end position="27"/>
    </location>
</feature>
<dbReference type="PANTHER" id="PTHR14189">
    <property type="entry name" value="PROTEIN PHOSPHATASE METHYLESTERASE-1 RELATED"/>
    <property type="match status" value="1"/>
</dbReference>
<dbReference type="OrthoDB" id="194865at2759"/>
<comment type="similarity">
    <text evidence="1 6">Belongs to the AB hydrolase superfamily.</text>
</comment>
<dbReference type="AlphaFoldDB" id="A0A9P6N206"/>
<dbReference type="PIRSF" id="PIRSF022950">
    <property type="entry name" value="PPase_methylesterase_euk"/>
    <property type="match status" value="1"/>
</dbReference>
<feature type="compositionally biased region" description="Low complexity" evidence="8">
    <location>
        <begin position="9"/>
        <end position="23"/>
    </location>
</feature>
<evidence type="ECO:0000256" key="4">
    <source>
        <dbReference type="ARBA" id="ARBA00022801"/>
    </source>
</evidence>
<dbReference type="PANTHER" id="PTHR14189:SF0">
    <property type="entry name" value="PROTEIN PHOSPHATASE METHYLESTERASE 1"/>
    <property type="match status" value="1"/>
</dbReference>
<evidence type="ECO:0000256" key="3">
    <source>
        <dbReference type="ARBA" id="ARBA00022487"/>
    </source>
</evidence>
<gene>
    <name evidence="10" type="ORF">BGZ80_003762</name>
</gene>
<sequence length="329" mass="36345">MTAENSIHTTTATANASSEAPTSSDKDRFSPLDWSAFFETKRQVSIPIELDPSNITFSVYEINREKTDLPVIVLHHGAGHCALSFAATARELRTLVGDRARILSYDVRGHGETTSADQLNLDIDRLAKDLQNVLLTLYTPASSVTAMPELFLVGHSMGGATVTEVATRELVPNISGIAVLDVVQAYKDFAISNVRHWCETRPATCETVEQAIQWGVDSGTVRNIQSARVSFPGMVKRSSTESTYTWYTGLLATESHWSSWFDGLNQKFLTIKPKKLLILGGHGFLDDEMKAAHEQGKFQLSIFADAGHAVEEDDPIRTAKELVEFWKKN</sequence>
<evidence type="ECO:0000256" key="1">
    <source>
        <dbReference type="ARBA" id="ARBA00008645"/>
    </source>
</evidence>
<evidence type="ECO:0000256" key="6">
    <source>
        <dbReference type="PIRNR" id="PIRNR022950"/>
    </source>
</evidence>
<evidence type="ECO:0000313" key="11">
    <source>
        <dbReference type="Proteomes" id="UP000703661"/>
    </source>
</evidence>
<proteinExistence type="inferred from homology"/>
<comment type="caution">
    <text evidence="10">The sequence shown here is derived from an EMBL/GenBank/DDBJ whole genome shotgun (WGS) entry which is preliminary data.</text>
</comment>
<keyword evidence="3 6" id="KW-0719">Serine esterase</keyword>
<evidence type="ECO:0000313" key="10">
    <source>
        <dbReference type="EMBL" id="KAG0020702.1"/>
    </source>
</evidence>
<evidence type="ECO:0000256" key="5">
    <source>
        <dbReference type="ARBA" id="ARBA00049203"/>
    </source>
</evidence>
<dbReference type="GO" id="GO:0051723">
    <property type="term" value="F:protein methylesterase activity"/>
    <property type="evidence" value="ECO:0007669"/>
    <property type="project" value="UniProtKB-EC"/>
</dbReference>
<evidence type="ECO:0000259" key="9">
    <source>
        <dbReference type="Pfam" id="PF12697"/>
    </source>
</evidence>